<dbReference type="Pfam" id="PF00667">
    <property type="entry name" value="FAD_binding_1"/>
    <property type="match status" value="1"/>
</dbReference>
<evidence type="ECO:0000313" key="21">
    <source>
        <dbReference type="Proteomes" id="UP000803884"/>
    </source>
</evidence>
<dbReference type="InterPro" id="IPR029039">
    <property type="entry name" value="Flavoprotein-like_sf"/>
</dbReference>
<proteinExistence type="inferred from homology"/>
<evidence type="ECO:0000256" key="3">
    <source>
        <dbReference type="ARBA" id="ARBA00022448"/>
    </source>
</evidence>
<dbReference type="GO" id="GO:0003958">
    <property type="term" value="F:NADPH-hemoprotein reductase activity"/>
    <property type="evidence" value="ECO:0007669"/>
    <property type="project" value="UniProtKB-UniRule"/>
</dbReference>
<dbReference type="PRINTS" id="PR00371">
    <property type="entry name" value="FPNCR"/>
</dbReference>
<evidence type="ECO:0000256" key="8">
    <source>
        <dbReference type="ARBA" id="ARBA00022827"/>
    </source>
</evidence>
<dbReference type="CDD" id="cd11068">
    <property type="entry name" value="CYP120A1"/>
    <property type="match status" value="1"/>
</dbReference>
<keyword evidence="5 16" id="KW-0285">Flavoprotein</keyword>
<dbReference type="InterPro" id="IPR039261">
    <property type="entry name" value="FNR_nucleotide-bd"/>
</dbReference>
<dbReference type="InterPro" id="IPR036396">
    <property type="entry name" value="Cyt_P450_sf"/>
</dbReference>
<dbReference type="Pfam" id="PF00067">
    <property type="entry name" value="p450"/>
    <property type="match status" value="1"/>
</dbReference>
<evidence type="ECO:0000256" key="7">
    <source>
        <dbReference type="ARBA" id="ARBA00022723"/>
    </source>
</evidence>
<evidence type="ECO:0000256" key="6">
    <source>
        <dbReference type="ARBA" id="ARBA00022643"/>
    </source>
</evidence>
<keyword evidence="12 16" id="KW-0408">Iron</keyword>
<dbReference type="Pfam" id="PF00175">
    <property type="entry name" value="NAD_binding_1"/>
    <property type="match status" value="1"/>
</dbReference>
<keyword evidence="9 16" id="KW-0521">NADP</keyword>
<dbReference type="Gene3D" id="1.10.630.10">
    <property type="entry name" value="Cytochrome P450"/>
    <property type="match status" value="1"/>
</dbReference>
<dbReference type="PROSITE" id="PS50902">
    <property type="entry name" value="FLAVODOXIN_LIKE"/>
    <property type="match status" value="1"/>
</dbReference>
<evidence type="ECO:0000256" key="11">
    <source>
        <dbReference type="ARBA" id="ARBA00023002"/>
    </source>
</evidence>
<evidence type="ECO:0000313" key="20">
    <source>
        <dbReference type="EMBL" id="KAL1585216.1"/>
    </source>
</evidence>
<feature type="domain" description="Flavodoxin-like" evidence="18">
    <location>
        <begin position="502"/>
        <end position="644"/>
    </location>
</feature>
<sequence length="1076" mass="119295">MATIDERDTVPIPQPRGYPLVGNVTDVDPEQPIASLMNLSRQYGEIVSLTLFGQRRIFVNTVELLNEVCDEKRFTKSVSAALGELRAGIHDGLFTAHHGEKNWEIAHRTLVPAFGPLHMKDMFDDMKDLASQLVLKWARMGPTYCIPAAEDFTRLTLDTLALCAMSYRFNSFYKDEMHPFIDAMVNFLKVGGSKTRRPNVMAPFFRAEDQQFDASIKYMRDLSADLVRQRRENPTETKDLMNAMINGKDPKTGESLSEDSIIDNMITFLIAGHETTSGLLSFLWYYMLKSPEAYRKAQEEVDTVIGRRSIQYEDLNKLPYINAMLRETLRLQPTAPGFSVTPKAEGGEIIGGKYHVKKGESMLGVLHCVHRDPAVYGADAEEWKPERMLDENFEKLPPGSWKPFGNGARACIGRPFAWQEAQLVVATLLQYLNFHMDDSSYDLQVKATLTIKPKDFNVRATLREGWTATKIEQNLSGSIRGDKEDRHSSKAAAPENDAGIPFTVLYGSNSGTCEAFAQTLAADAASHGFKASKVDSLDSFARQNDPPSEPVVIVTASYEGEPPDNAAHFYNWLSTLPDDKKLNTSHAVFGAGHSDWNATFHRVPTAVDEMLAKHGSKTICPRGGADAAKGDMMSDFQTWEDQVLWPAMKEACGGKDASLEAEASVGSQNLSVEVTSRRASHLRADVSEAKVLAARTLTAPGVPERRHIEIQLPSAMTYRAGDYLAILPLNPTETVHRVATRFGLPWDSMLTITSKTSTALPTNSPISAHSLFSAYLELSQPATKRNLAMLISVATEKKDKEALESLASDENFTNEITAKRVSLLDLLERFPDLPLPLSAFIASLITMRVRQYSVSSSPLSNPNVTSLTYAVLDKPALSGQGRYIGVASHYLSKLKPGDMVHVAVKPSHQAFHLPAKGEETPIIMVAAGTGLAPFRGFIQERAAQIGAGRALAPAHLYIGCRHPEKDELYREDMSRFEKLGAVEIHRAYSQAPEHSNGYKHVDDVLRADRELLGQLWKDGARVYVCGSKGVGDAVKDIAIEQRRQWLTEQGEDDSQEAANKWFESIRNERYSTDVFD</sequence>
<comment type="caution">
    <text evidence="20">The sequence shown here is derived from an EMBL/GenBank/DDBJ whole genome shotgun (WGS) entry which is preliminary data.</text>
</comment>
<dbReference type="PANTHER" id="PTHR19384">
    <property type="entry name" value="NITRIC OXIDE SYNTHASE-RELATED"/>
    <property type="match status" value="1"/>
</dbReference>
<keyword evidence="4 16" id="KW-0349">Heme</keyword>
<dbReference type="EMBL" id="JAAQHG020000020">
    <property type="protein sequence ID" value="KAL1585216.1"/>
    <property type="molecule type" value="Genomic_DNA"/>
</dbReference>
<evidence type="ECO:0000256" key="14">
    <source>
        <dbReference type="ARBA" id="ARBA00047827"/>
    </source>
</evidence>
<dbReference type="Gene3D" id="2.40.30.10">
    <property type="entry name" value="Translation factors"/>
    <property type="match status" value="1"/>
</dbReference>
<name>A0AB34KNA5_9PEZI</name>
<dbReference type="InterPro" id="IPR017972">
    <property type="entry name" value="Cyt_P450_CS"/>
</dbReference>
<dbReference type="InterPro" id="IPR017938">
    <property type="entry name" value="Riboflavin_synthase-like_b-brl"/>
</dbReference>
<dbReference type="EC" id="1.6.2.4" evidence="16"/>
<evidence type="ECO:0000256" key="1">
    <source>
        <dbReference type="ARBA" id="ARBA00001971"/>
    </source>
</evidence>
<dbReference type="PANTHER" id="PTHR19384:SF127">
    <property type="entry name" value="BIFUNCTIONAL CYTOCHROME P450_NADPH--P450 REDUCTASE"/>
    <property type="match status" value="1"/>
</dbReference>
<dbReference type="EC" id="1.14.14.1" evidence="16"/>
<protein>
    <recommendedName>
        <fullName evidence="16">Bifunctional cytochrome P450/NADPH--P450 reductase</fullName>
    </recommendedName>
    <domain>
        <recommendedName>
            <fullName evidence="16">Cytochrome P450</fullName>
            <ecNumber evidence="16">1.14.14.1</ecNumber>
        </recommendedName>
    </domain>
    <domain>
        <recommendedName>
            <fullName evidence="16">NADPH--cytochrome P450 reductase</fullName>
            <ecNumber evidence="16">1.6.2.4</ecNumber>
        </recommendedName>
    </domain>
</protein>
<evidence type="ECO:0000259" key="18">
    <source>
        <dbReference type="PROSITE" id="PS50902"/>
    </source>
</evidence>
<dbReference type="SUPFAM" id="SSF52343">
    <property type="entry name" value="Ferredoxin reductase-like, C-terminal NADP-linked domain"/>
    <property type="match status" value="1"/>
</dbReference>
<comment type="cofactor">
    <cofactor evidence="16">
        <name>FAD</name>
        <dbReference type="ChEBI" id="CHEBI:57692"/>
    </cofactor>
    <cofactor evidence="16">
        <name>FMN</name>
        <dbReference type="ChEBI" id="CHEBI:58210"/>
    </cofactor>
</comment>
<dbReference type="InterPro" id="IPR001709">
    <property type="entry name" value="Flavoprot_Pyr_Nucl_cyt_Rdtase"/>
</dbReference>
<dbReference type="GO" id="GO:0020037">
    <property type="term" value="F:heme binding"/>
    <property type="evidence" value="ECO:0007669"/>
    <property type="project" value="UniProtKB-UniRule"/>
</dbReference>
<keyword evidence="6 16" id="KW-0288">FMN</keyword>
<dbReference type="InterPro" id="IPR001128">
    <property type="entry name" value="Cyt_P450"/>
</dbReference>
<evidence type="ECO:0000256" key="5">
    <source>
        <dbReference type="ARBA" id="ARBA00022630"/>
    </source>
</evidence>
<dbReference type="GO" id="GO:0005829">
    <property type="term" value="C:cytosol"/>
    <property type="evidence" value="ECO:0007669"/>
    <property type="project" value="TreeGrafter"/>
</dbReference>
<keyword evidence="21" id="KW-1185">Reference proteome</keyword>
<dbReference type="InterPro" id="IPR023173">
    <property type="entry name" value="NADPH_Cyt_P450_Rdtase_alpha"/>
</dbReference>
<dbReference type="InterPro" id="IPR001094">
    <property type="entry name" value="Flavdoxin-like"/>
</dbReference>
<keyword evidence="11 16" id="KW-0560">Oxidoreductase</keyword>
<dbReference type="InterPro" id="IPR003097">
    <property type="entry name" value="CysJ-like_FAD-binding"/>
</dbReference>
<dbReference type="GO" id="GO:0005506">
    <property type="term" value="F:iron ion binding"/>
    <property type="evidence" value="ECO:0007669"/>
    <property type="project" value="UniProtKB-UniRule"/>
</dbReference>
<evidence type="ECO:0000256" key="12">
    <source>
        <dbReference type="ARBA" id="ARBA00023004"/>
    </source>
</evidence>
<keyword evidence="8 16" id="KW-0274">FAD</keyword>
<dbReference type="Pfam" id="PF00258">
    <property type="entry name" value="Flavodoxin_1"/>
    <property type="match status" value="1"/>
</dbReference>
<evidence type="ECO:0000256" key="2">
    <source>
        <dbReference type="ARBA" id="ARBA00010018"/>
    </source>
</evidence>
<dbReference type="RefSeq" id="XP_069228322.1">
    <property type="nucleotide sequence ID" value="XM_069374492.1"/>
</dbReference>
<dbReference type="GO" id="GO:0070330">
    <property type="term" value="F:aromatase activity"/>
    <property type="evidence" value="ECO:0007669"/>
    <property type="project" value="UniProtKB-UniRule"/>
</dbReference>
<dbReference type="AlphaFoldDB" id="A0AB34KNA5"/>
<evidence type="ECO:0000256" key="13">
    <source>
        <dbReference type="ARBA" id="ARBA00023033"/>
    </source>
</evidence>
<dbReference type="GO" id="GO:0050660">
    <property type="term" value="F:flavin adenine dinucleotide binding"/>
    <property type="evidence" value="ECO:0007669"/>
    <property type="project" value="TreeGrafter"/>
</dbReference>
<dbReference type="InterPro" id="IPR017927">
    <property type="entry name" value="FAD-bd_FR_type"/>
</dbReference>
<dbReference type="SUPFAM" id="SSF63380">
    <property type="entry name" value="Riboflavin synthase domain-like"/>
    <property type="match status" value="1"/>
</dbReference>
<comment type="catalytic activity">
    <reaction evidence="15 16">
        <text>2 oxidized [cytochrome P450] + NADPH = 2 reduced [cytochrome P450] + NADP(+) + H(+)</text>
        <dbReference type="Rhea" id="RHEA:24040"/>
        <dbReference type="Rhea" id="RHEA-COMP:14627"/>
        <dbReference type="Rhea" id="RHEA-COMP:14628"/>
        <dbReference type="ChEBI" id="CHEBI:15378"/>
        <dbReference type="ChEBI" id="CHEBI:55376"/>
        <dbReference type="ChEBI" id="CHEBI:57783"/>
        <dbReference type="ChEBI" id="CHEBI:58349"/>
        <dbReference type="ChEBI" id="CHEBI:60344"/>
        <dbReference type="EC" id="1.6.2.4"/>
    </reaction>
</comment>
<comment type="similarity">
    <text evidence="2 16">In the N-terminal section; belongs to the cytochrome P450 family.</text>
</comment>
<evidence type="ECO:0000259" key="19">
    <source>
        <dbReference type="PROSITE" id="PS51384"/>
    </source>
</evidence>
<dbReference type="SUPFAM" id="SSF52218">
    <property type="entry name" value="Flavoproteins"/>
    <property type="match status" value="1"/>
</dbReference>
<dbReference type="Gene3D" id="1.20.990.10">
    <property type="entry name" value="NADPH-cytochrome p450 Reductase, Chain A, domain 3"/>
    <property type="match status" value="1"/>
</dbReference>
<dbReference type="FunFam" id="1.10.630.10:FF:000040">
    <property type="entry name" value="Bifunctional cytochrome P450/NADPH--P450 reductase"/>
    <property type="match status" value="1"/>
</dbReference>
<gene>
    <name evidence="20" type="ORF">WHR41_05887</name>
</gene>
<evidence type="ECO:0000256" key="9">
    <source>
        <dbReference type="ARBA" id="ARBA00022857"/>
    </source>
</evidence>
<comment type="catalytic activity">
    <reaction evidence="14 16">
        <text>an organic molecule + reduced [NADPH--hemoprotein reductase] + O2 = an alcohol + oxidized [NADPH--hemoprotein reductase] + H2O + H(+)</text>
        <dbReference type="Rhea" id="RHEA:17149"/>
        <dbReference type="Rhea" id="RHEA-COMP:11964"/>
        <dbReference type="Rhea" id="RHEA-COMP:11965"/>
        <dbReference type="ChEBI" id="CHEBI:15377"/>
        <dbReference type="ChEBI" id="CHEBI:15378"/>
        <dbReference type="ChEBI" id="CHEBI:15379"/>
        <dbReference type="ChEBI" id="CHEBI:30879"/>
        <dbReference type="ChEBI" id="CHEBI:57618"/>
        <dbReference type="ChEBI" id="CHEBI:58210"/>
        <dbReference type="ChEBI" id="CHEBI:142491"/>
        <dbReference type="EC" id="1.14.14.1"/>
    </reaction>
</comment>
<accession>A0AB34KNA5</accession>
<feature type="domain" description="FAD-binding FR-type" evidence="19">
    <location>
        <begin position="684"/>
        <end position="914"/>
    </location>
</feature>
<dbReference type="PROSITE" id="PS51384">
    <property type="entry name" value="FAD_FR"/>
    <property type="match status" value="1"/>
</dbReference>
<reference evidence="20 21" key="1">
    <citation type="journal article" date="2020" name="Microbiol. Resour. Announc.">
        <title>Draft Genome Sequence of a Cladosporium Species Isolated from the Mesophotic Ascidian Didemnum maculosum.</title>
        <authorList>
            <person name="Gioti A."/>
            <person name="Siaperas R."/>
            <person name="Nikolaivits E."/>
            <person name="Le Goff G."/>
            <person name="Ouazzani J."/>
            <person name="Kotoulas G."/>
            <person name="Topakas E."/>
        </authorList>
    </citation>
    <scope>NUCLEOTIDE SEQUENCE [LARGE SCALE GENOMIC DNA]</scope>
    <source>
        <strain evidence="20 21">TM138-S3</strain>
    </source>
</reference>
<dbReference type="GeneID" id="96007330"/>
<dbReference type="Gene3D" id="3.40.50.360">
    <property type="match status" value="1"/>
</dbReference>
<dbReference type="SUPFAM" id="SSF48264">
    <property type="entry name" value="Cytochrome P450"/>
    <property type="match status" value="1"/>
</dbReference>
<evidence type="ECO:0000256" key="17">
    <source>
        <dbReference type="PIRSR" id="PIRSR000209-1"/>
    </source>
</evidence>
<keyword evidence="3 16" id="KW-0813">Transport</keyword>
<dbReference type="PIRSF" id="PIRSF000209">
    <property type="entry name" value="Bifunctional_P450_P450R"/>
    <property type="match status" value="1"/>
</dbReference>
<evidence type="ECO:0000256" key="16">
    <source>
        <dbReference type="PIRNR" id="PIRNR000209"/>
    </source>
</evidence>
<feature type="binding site" description="axial binding residue" evidence="17">
    <location>
        <position position="411"/>
    </location>
    <ligand>
        <name>heme</name>
        <dbReference type="ChEBI" id="CHEBI:30413"/>
    </ligand>
    <ligandPart>
        <name>Fe</name>
        <dbReference type="ChEBI" id="CHEBI:18248"/>
    </ligandPart>
</feature>
<keyword evidence="7 16" id="KW-0479">Metal-binding</keyword>
<dbReference type="InterPro" id="IPR001433">
    <property type="entry name" value="OxRdtase_FAD/NAD-bd"/>
</dbReference>
<dbReference type="Proteomes" id="UP000803884">
    <property type="component" value="Unassembled WGS sequence"/>
</dbReference>
<dbReference type="GO" id="GO:0010181">
    <property type="term" value="F:FMN binding"/>
    <property type="evidence" value="ECO:0007669"/>
    <property type="project" value="UniProtKB-UniRule"/>
</dbReference>
<dbReference type="FunFam" id="2.40.30.10:FF:000198">
    <property type="entry name" value="Bifunctional cytochrome P450/NADPH--P450 reductase"/>
    <property type="match status" value="1"/>
</dbReference>
<dbReference type="InterPro" id="IPR023206">
    <property type="entry name" value="Bifunctional_P450_P450_red"/>
</dbReference>
<comment type="cofactor">
    <cofactor evidence="1 16 17">
        <name>heme</name>
        <dbReference type="ChEBI" id="CHEBI:30413"/>
    </cofactor>
</comment>
<evidence type="ECO:0000256" key="4">
    <source>
        <dbReference type="ARBA" id="ARBA00022617"/>
    </source>
</evidence>
<dbReference type="CDD" id="cd06206">
    <property type="entry name" value="bifunctional_CYPOR"/>
    <property type="match status" value="1"/>
</dbReference>
<dbReference type="PRINTS" id="PR00369">
    <property type="entry name" value="FLAVODOXIN"/>
</dbReference>
<dbReference type="InterPro" id="IPR008254">
    <property type="entry name" value="Flavodoxin/NO_synth"/>
</dbReference>
<keyword evidence="10 16" id="KW-0249">Electron transport</keyword>
<dbReference type="PROSITE" id="PS00086">
    <property type="entry name" value="CYTOCHROME_P450"/>
    <property type="match status" value="1"/>
</dbReference>
<evidence type="ECO:0000256" key="10">
    <source>
        <dbReference type="ARBA" id="ARBA00022982"/>
    </source>
</evidence>
<keyword evidence="13 16" id="KW-0503">Monooxygenase</keyword>
<organism evidence="20 21">
    <name type="scientific">Cladosporium halotolerans</name>
    <dbReference type="NCBI Taxonomy" id="1052096"/>
    <lineage>
        <taxon>Eukaryota</taxon>
        <taxon>Fungi</taxon>
        <taxon>Dikarya</taxon>
        <taxon>Ascomycota</taxon>
        <taxon>Pezizomycotina</taxon>
        <taxon>Dothideomycetes</taxon>
        <taxon>Dothideomycetidae</taxon>
        <taxon>Cladosporiales</taxon>
        <taxon>Cladosporiaceae</taxon>
        <taxon>Cladosporium</taxon>
    </lineage>
</organism>
<dbReference type="Gene3D" id="3.40.50.80">
    <property type="entry name" value="Nucleotide-binding domain of ferredoxin-NADP reductase (FNR) module"/>
    <property type="match status" value="1"/>
</dbReference>
<evidence type="ECO:0000256" key="15">
    <source>
        <dbReference type="ARBA" id="ARBA00049342"/>
    </source>
</evidence>